<dbReference type="AlphaFoldDB" id="A0A3B0MFH2"/>
<keyword evidence="1" id="KW-0472">Membrane</keyword>
<name>A0A3B0MFH2_THEAN</name>
<proteinExistence type="predicted"/>
<reference evidence="2" key="1">
    <citation type="submission" date="2018-07" db="EMBL/GenBank/DDBJ databases">
        <authorList>
            <person name="Quirk P.G."/>
            <person name="Krulwich T.A."/>
        </authorList>
    </citation>
    <scope>NUCLEOTIDE SEQUENCE</scope>
    <source>
        <strain evidence="2">Anand</strain>
    </source>
</reference>
<accession>A0A3B0MFH2</accession>
<evidence type="ECO:0000256" key="1">
    <source>
        <dbReference type="SAM" id="Phobius"/>
    </source>
</evidence>
<organism evidence="2">
    <name type="scientific">Theileria annulata</name>
    <dbReference type="NCBI Taxonomy" id="5874"/>
    <lineage>
        <taxon>Eukaryota</taxon>
        <taxon>Sar</taxon>
        <taxon>Alveolata</taxon>
        <taxon>Apicomplexa</taxon>
        <taxon>Aconoidasida</taxon>
        <taxon>Piroplasmida</taxon>
        <taxon>Theileriidae</taxon>
        <taxon>Theileria</taxon>
    </lineage>
</organism>
<keyword evidence="1" id="KW-1133">Transmembrane helix</keyword>
<feature type="transmembrane region" description="Helical" evidence="1">
    <location>
        <begin position="27"/>
        <end position="47"/>
    </location>
</feature>
<sequence length="79" mass="9394">MSKAVYARLWMATSQFQLRRQYGWMHVWKRLSPLALVCGALGLWMYFPALSYENQKRVTFGLWNPPDVGYFKFLAKKED</sequence>
<protein>
    <submittedName>
        <fullName evidence="2">Uncharacterized protein</fullName>
    </submittedName>
</protein>
<keyword evidence="1" id="KW-0812">Transmembrane</keyword>
<dbReference type="EMBL" id="UIVT01000001">
    <property type="protein sequence ID" value="SVP88435.1"/>
    <property type="molecule type" value="Genomic_DNA"/>
</dbReference>
<evidence type="ECO:0000313" key="2">
    <source>
        <dbReference type="EMBL" id="SVP88435.1"/>
    </source>
</evidence>
<dbReference type="VEuPathDB" id="PiroplasmaDB:TA19650"/>
<gene>
    <name evidence="2" type="ORF">TAT_000029700</name>
</gene>